<feature type="domain" description="Large ribosomal subunit protein uL6 alpha-beta" evidence="9">
    <location>
        <begin position="91"/>
        <end position="164"/>
    </location>
</feature>
<dbReference type="InterPro" id="IPR020040">
    <property type="entry name" value="Ribosomal_uL6_a/b-dom"/>
</dbReference>
<dbReference type="FunFam" id="3.90.930.12:FF:000002">
    <property type="entry name" value="50S ribosomal protein L6"/>
    <property type="match status" value="1"/>
</dbReference>
<dbReference type="PANTHER" id="PTHR11655:SF14">
    <property type="entry name" value="LARGE RIBOSOMAL SUBUNIT PROTEIN UL6M"/>
    <property type="match status" value="1"/>
</dbReference>
<keyword evidence="2 6" id="KW-0699">rRNA-binding</keyword>
<dbReference type="EMBL" id="AP024233">
    <property type="protein sequence ID" value="BCO09956.1"/>
    <property type="molecule type" value="Genomic_DNA"/>
</dbReference>
<dbReference type="PIRSF" id="PIRSF002162">
    <property type="entry name" value="Ribosomal_L6"/>
    <property type="match status" value="1"/>
</dbReference>
<name>A0A915XLK7_9BACT</name>
<comment type="function">
    <text evidence="6 8">This protein binds to the 23S rRNA, and is important in its secondary structure. It is located near the subunit interface in the base of the L7/L12 stalk, and near the tRNA binding site of the peptidyltransferase center.</text>
</comment>
<dbReference type="SUPFAM" id="SSF56053">
    <property type="entry name" value="Ribosomal protein L6"/>
    <property type="match status" value="2"/>
</dbReference>
<dbReference type="PANTHER" id="PTHR11655">
    <property type="entry name" value="60S/50S RIBOSOMAL PROTEIN L6/L9"/>
    <property type="match status" value="1"/>
</dbReference>
<dbReference type="PRINTS" id="PR00059">
    <property type="entry name" value="RIBOSOMALL6"/>
</dbReference>
<dbReference type="FunFam" id="3.90.930.12:FF:000001">
    <property type="entry name" value="50S ribosomal protein L6"/>
    <property type="match status" value="1"/>
</dbReference>
<feature type="domain" description="Large ribosomal subunit protein uL6 alpha-beta" evidence="9">
    <location>
        <begin position="11"/>
        <end position="82"/>
    </location>
</feature>
<sequence>MSRIGKEPIPVPSGVKVEIKGTHVMVSGPRGTLERDIRPEIELKMDGDHIIVTPKGRSKRVLAFWGLFRSLVNNMVVGVDKGFQKKLIVEGVGYRASVSGSVLTLNVGYSNPVEFQLPEGVKAEVGKDNSITLEGIDKELVGLTAARIRAVRKPEPYKGKGIRYFDEHIVRKVGKAGGVS</sequence>
<comment type="subunit">
    <text evidence="6">Part of the 50S ribosomal subunit.</text>
</comment>
<keyword evidence="3 6" id="KW-0694">RNA-binding</keyword>
<evidence type="ECO:0000256" key="4">
    <source>
        <dbReference type="ARBA" id="ARBA00022980"/>
    </source>
</evidence>
<accession>A0A915XLK7</accession>
<dbReference type="GO" id="GO:0022625">
    <property type="term" value="C:cytosolic large ribosomal subunit"/>
    <property type="evidence" value="ECO:0007669"/>
    <property type="project" value="UniProtKB-UniRule"/>
</dbReference>
<dbReference type="Proteomes" id="UP001063350">
    <property type="component" value="Chromosome"/>
</dbReference>
<dbReference type="KEGG" id="ddu:GF1_23320"/>
<evidence type="ECO:0000256" key="2">
    <source>
        <dbReference type="ARBA" id="ARBA00022730"/>
    </source>
</evidence>
<dbReference type="PROSITE" id="PS00525">
    <property type="entry name" value="RIBOSOMAL_L6_1"/>
    <property type="match status" value="1"/>
</dbReference>
<evidence type="ECO:0000256" key="8">
    <source>
        <dbReference type="RuleBase" id="RU003870"/>
    </source>
</evidence>
<organism evidence="10 11">
    <name type="scientific">Desulfolithobacter dissulfuricans</name>
    <dbReference type="NCBI Taxonomy" id="2795293"/>
    <lineage>
        <taxon>Bacteria</taxon>
        <taxon>Pseudomonadati</taxon>
        <taxon>Thermodesulfobacteriota</taxon>
        <taxon>Desulfobulbia</taxon>
        <taxon>Desulfobulbales</taxon>
        <taxon>Desulfobulbaceae</taxon>
        <taxon>Desulfolithobacter</taxon>
    </lineage>
</organism>
<evidence type="ECO:0000256" key="5">
    <source>
        <dbReference type="ARBA" id="ARBA00023274"/>
    </source>
</evidence>
<dbReference type="HAMAP" id="MF_01365_B">
    <property type="entry name" value="Ribosomal_uL6_B"/>
    <property type="match status" value="1"/>
</dbReference>
<keyword evidence="11" id="KW-1185">Reference proteome</keyword>
<evidence type="ECO:0000313" key="11">
    <source>
        <dbReference type="Proteomes" id="UP001063350"/>
    </source>
</evidence>
<dbReference type="InterPro" id="IPR019906">
    <property type="entry name" value="Ribosomal_uL6_bac-type"/>
</dbReference>
<keyword evidence="4 6" id="KW-0689">Ribosomal protein</keyword>
<reference evidence="10" key="1">
    <citation type="submission" date="2020-12" db="EMBL/GenBank/DDBJ databases">
        <title>Desulfobium dissulfuricans gen. nov., sp. nov., a novel mesophilic, sulfate-reducing bacterium isolated from a deep-sea hydrothermal vent.</title>
        <authorList>
            <person name="Hashimoto Y."/>
            <person name="Tame A."/>
            <person name="Sawayama S."/>
            <person name="Miyazaki J."/>
            <person name="Takai K."/>
            <person name="Nakagawa S."/>
        </authorList>
    </citation>
    <scope>NUCLEOTIDE SEQUENCE</scope>
    <source>
        <strain evidence="10">GF1</strain>
    </source>
</reference>
<evidence type="ECO:0000256" key="7">
    <source>
        <dbReference type="RuleBase" id="RU003869"/>
    </source>
</evidence>
<gene>
    <name evidence="6 10" type="primary">rplF</name>
    <name evidence="10" type="ORF">GF1_23320</name>
</gene>
<dbReference type="RefSeq" id="WP_267926699.1">
    <property type="nucleotide sequence ID" value="NZ_AP024233.1"/>
</dbReference>
<dbReference type="GO" id="GO:0003735">
    <property type="term" value="F:structural constituent of ribosome"/>
    <property type="evidence" value="ECO:0007669"/>
    <property type="project" value="UniProtKB-UniRule"/>
</dbReference>
<dbReference type="Gene3D" id="3.90.930.12">
    <property type="entry name" value="Ribosomal protein L6, alpha-beta domain"/>
    <property type="match status" value="2"/>
</dbReference>
<evidence type="ECO:0000313" key="10">
    <source>
        <dbReference type="EMBL" id="BCO09956.1"/>
    </source>
</evidence>
<dbReference type="AlphaFoldDB" id="A0A915XLK7"/>
<dbReference type="InterPro" id="IPR000702">
    <property type="entry name" value="Ribosomal_uL6-like"/>
</dbReference>
<evidence type="ECO:0000256" key="6">
    <source>
        <dbReference type="HAMAP-Rule" id="MF_01365"/>
    </source>
</evidence>
<evidence type="ECO:0000256" key="3">
    <source>
        <dbReference type="ARBA" id="ARBA00022884"/>
    </source>
</evidence>
<dbReference type="NCBIfam" id="TIGR03654">
    <property type="entry name" value="L6_bact"/>
    <property type="match status" value="1"/>
</dbReference>
<dbReference type="InterPro" id="IPR002358">
    <property type="entry name" value="Ribosomal_uL6_CS"/>
</dbReference>
<proteinExistence type="inferred from homology"/>
<dbReference type="GO" id="GO:0002181">
    <property type="term" value="P:cytoplasmic translation"/>
    <property type="evidence" value="ECO:0007669"/>
    <property type="project" value="TreeGrafter"/>
</dbReference>
<evidence type="ECO:0000256" key="1">
    <source>
        <dbReference type="ARBA" id="ARBA00009356"/>
    </source>
</evidence>
<dbReference type="GO" id="GO:0019843">
    <property type="term" value="F:rRNA binding"/>
    <property type="evidence" value="ECO:0007669"/>
    <property type="project" value="UniProtKB-UniRule"/>
</dbReference>
<dbReference type="Pfam" id="PF00347">
    <property type="entry name" value="Ribosomal_L6"/>
    <property type="match status" value="2"/>
</dbReference>
<dbReference type="InterPro" id="IPR036789">
    <property type="entry name" value="Ribosomal_uL6-like_a/b-dom_sf"/>
</dbReference>
<comment type="similarity">
    <text evidence="1 6 7">Belongs to the universal ribosomal protein uL6 family.</text>
</comment>
<keyword evidence="5 6" id="KW-0687">Ribonucleoprotein</keyword>
<evidence type="ECO:0000259" key="9">
    <source>
        <dbReference type="Pfam" id="PF00347"/>
    </source>
</evidence>
<protein>
    <recommendedName>
        <fullName evidence="6">Large ribosomal subunit protein uL6</fullName>
    </recommendedName>
</protein>